<accession>A0A2P5BJU4</accession>
<dbReference type="Proteomes" id="UP000237105">
    <property type="component" value="Unassembled WGS sequence"/>
</dbReference>
<organism evidence="1 2">
    <name type="scientific">Parasponia andersonii</name>
    <name type="common">Sponia andersonii</name>
    <dbReference type="NCBI Taxonomy" id="3476"/>
    <lineage>
        <taxon>Eukaryota</taxon>
        <taxon>Viridiplantae</taxon>
        <taxon>Streptophyta</taxon>
        <taxon>Embryophyta</taxon>
        <taxon>Tracheophyta</taxon>
        <taxon>Spermatophyta</taxon>
        <taxon>Magnoliopsida</taxon>
        <taxon>eudicotyledons</taxon>
        <taxon>Gunneridae</taxon>
        <taxon>Pentapetalae</taxon>
        <taxon>rosids</taxon>
        <taxon>fabids</taxon>
        <taxon>Rosales</taxon>
        <taxon>Cannabaceae</taxon>
        <taxon>Parasponia</taxon>
    </lineage>
</organism>
<name>A0A2P5BJU4_PARAD</name>
<gene>
    <name evidence="1" type="ORF">PanWU01x14_233260</name>
</gene>
<comment type="caution">
    <text evidence="1">The sequence shown here is derived from an EMBL/GenBank/DDBJ whole genome shotgun (WGS) entry which is preliminary data.</text>
</comment>
<keyword evidence="2" id="KW-1185">Reference proteome</keyword>
<dbReference type="OrthoDB" id="1984921at2759"/>
<evidence type="ECO:0000313" key="1">
    <source>
        <dbReference type="EMBL" id="PON49060.1"/>
    </source>
</evidence>
<proteinExistence type="predicted"/>
<reference evidence="2" key="1">
    <citation type="submission" date="2016-06" db="EMBL/GenBank/DDBJ databases">
        <title>Parallel loss of symbiosis genes in relatives of nitrogen-fixing non-legume Parasponia.</title>
        <authorList>
            <person name="Van Velzen R."/>
            <person name="Holmer R."/>
            <person name="Bu F."/>
            <person name="Rutten L."/>
            <person name="Van Zeijl A."/>
            <person name="Liu W."/>
            <person name="Santuari L."/>
            <person name="Cao Q."/>
            <person name="Sharma T."/>
            <person name="Shen D."/>
            <person name="Roswanjaya Y."/>
            <person name="Wardhani T."/>
            <person name="Kalhor M.S."/>
            <person name="Jansen J."/>
            <person name="Van den Hoogen J."/>
            <person name="Gungor B."/>
            <person name="Hartog M."/>
            <person name="Hontelez J."/>
            <person name="Verver J."/>
            <person name="Yang W.-C."/>
            <person name="Schijlen E."/>
            <person name="Repin R."/>
            <person name="Schilthuizen M."/>
            <person name="Schranz E."/>
            <person name="Heidstra R."/>
            <person name="Miyata K."/>
            <person name="Fedorova E."/>
            <person name="Kohlen W."/>
            <person name="Bisseling T."/>
            <person name="Smit S."/>
            <person name="Geurts R."/>
        </authorList>
    </citation>
    <scope>NUCLEOTIDE SEQUENCE [LARGE SCALE GENOMIC DNA]</scope>
    <source>
        <strain evidence="2">cv. WU1-14</strain>
    </source>
</reference>
<sequence length="85" mass="9820">MGLKLGLDPPLPTNLNGKWTTRVVDGRNGAETLIRTQRSRIWEKEAKMGGKCPHRSVKKRRYSHKAARRTKFLVKDILFLSLDQF</sequence>
<protein>
    <submittedName>
        <fullName evidence="1">Uncharacterized protein</fullName>
    </submittedName>
</protein>
<dbReference type="AlphaFoldDB" id="A0A2P5BJU4"/>
<dbReference type="EMBL" id="JXTB01000268">
    <property type="protein sequence ID" value="PON49060.1"/>
    <property type="molecule type" value="Genomic_DNA"/>
</dbReference>
<evidence type="ECO:0000313" key="2">
    <source>
        <dbReference type="Proteomes" id="UP000237105"/>
    </source>
</evidence>